<dbReference type="Gene3D" id="3.40.50.140">
    <property type="match status" value="1"/>
</dbReference>
<organism evidence="1 2">
    <name type="scientific">candidate division MSBL1 archaeon SCGC-AAA259E17</name>
    <dbReference type="NCBI Taxonomy" id="1698263"/>
    <lineage>
        <taxon>Archaea</taxon>
        <taxon>Methanobacteriati</taxon>
        <taxon>Methanobacteriota</taxon>
        <taxon>candidate division MSBL1</taxon>
    </lineage>
</organism>
<protein>
    <submittedName>
        <fullName evidence="1">Uncharacterized protein</fullName>
    </submittedName>
</protein>
<keyword evidence="2" id="KW-1185">Reference proteome</keyword>
<comment type="caution">
    <text evidence="1">The sequence shown here is derived from an EMBL/GenBank/DDBJ whole genome shotgun (WGS) entry which is preliminary data.</text>
</comment>
<evidence type="ECO:0000313" key="2">
    <source>
        <dbReference type="Proteomes" id="UP000070373"/>
    </source>
</evidence>
<dbReference type="SUPFAM" id="SSF56712">
    <property type="entry name" value="Prokaryotic type I DNA topoisomerase"/>
    <property type="match status" value="1"/>
</dbReference>
<dbReference type="InterPro" id="IPR023405">
    <property type="entry name" value="Topo_IA_core_domain"/>
</dbReference>
<dbReference type="EMBL" id="LHXN01000015">
    <property type="protein sequence ID" value="KXA93115.1"/>
    <property type="molecule type" value="Genomic_DNA"/>
</dbReference>
<gene>
    <name evidence="1" type="ORF">AKJ64_01390</name>
</gene>
<sequence length="170" mass="19086">MTEEIKTLILAEKTEQARALAEALSHSSYREKEKNLGKGKTQKWFETDNKIIITPARGHLLDLKIRGIRTIFFLNTTSGRRTLSAKLFVGSTSLYLMKLNHSPWYFFTILTTFPTSGSLQSRSTKSRNLPSQYLALNSLTSGGPRSLVLASEYSSFQTLVEGFALHPLQV</sequence>
<name>A0A133UFX4_9EURY</name>
<proteinExistence type="predicted"/>
<evidence type="ECO:0000313" key="1">
    <source>
        <dbReference type="EMBL" id="KXA93115.1"/>
    </source>
</evidence>
<dbReference type="Proteomes" id="UP000070373">
    <property type="component" value="Unassembled WGS sequence"/>
</dbReference>
<dbReference type="AlphaFoldDB" id="A0A133UFX4"/>
<accession>A0A133UFX4</accession>
<reference evidence="1 2" key="1">
    <citation type="journal article" date="2016" name="Sci. Rep.">
        <title>Metabolic traits of an uncultured archaeal lineage -MSBL1- from brine pools of the Red Sea.</title>
        <authorList>
            <person name="Mwirichia R."/>
            <person name="Alam I."/>
            <person name="Rashid M."/>
            <person name="Vinu M."/>
            <person name="Ba-Alawi W."/>
            <person name="Anthony Kamau A."/>
            <person name="Kamanda Ngugi D."/>
            <person name="Goker M."/>
            <person name="Klenk H.P."/>
            <person name="Bajic V."/>
            <person name="Stingl U."/>
        </authorList>
    </citation>
    <scope>NUCLEOTIDE SEQUENCE [LARGE SCALE GENOMIC DNA]</scope>
    <source>
        <strain evidence="1">SCGC-AAA259E17</strain>
    </source>
</reference>